<dbReference type="PANTHER" id="PTHR38730">
    <property type="entry name" value="SLL7028 PROTEIN"/>
    <property type="match status" value="1"/>
</dbReference>
<evidence type="ECO:0000313" key="3">
    <source>
        <dbReference type="EMBL" id="MBC5769993.1"/>
    </source>
</evidence>
<dbReference type="Pfam" id="PF13203">
    <property type="entry name" value="DUF2201_N"/>
    <property type="match status" value="1"/>
</dbReference>
<comment type="caution">
    <text evidence="3">The sequence shown here is derived from an EMBL/GenBank/DDBJ whole genome shotgun (WGS) entry which is preliminary data.</text>
</comment>
<accession>A0A923MHZ7</accession>
<dbReference type="InterPro" id="IPR036465">
    <property type="entry name" value="vWFA_dom_sf"/>
</dbReference>
<evidence type="ECO:0000259" key="2">
    <source>
        <dbReference type="Pfam" id="PF13203"/>
    </source>
</evidence>
<dbReference type="EMBL" id="JACOQI010000005">
    <property type="protein sequence ID" value="MBC5769993.1"/>
    <property type="molecule type" value="Genomic_DNA"/>
</dbReference>
<evidence type="ECO:0000259" key="1">
    <source>
        <dbReference type="Pfam" id="PF09967"/>
    </source>
</evidence>
<dbReference type="Gene3D" id="3.40.50.410">
    <property type="entry name" value="von Willebrand factor, type A domain"/>
    <property type="match status" value="1"/>
</dbReference>
<protein>
    <recommendedName>
        <fullName evidence="5">Metallopeptidase domain-containing protein</fullName>
    </recommendedName>
</protein>
<organism evidence="3 4">
    <name type="scientific">Dysosmobacter segnis</name>
    <dbReference type="NCBI Taxonomy" id="2763042"/>
    <lineage>
        <taxon>Bacteria</taxon>
        <taxon>Bacillati</taxon>
        <taxon>Bacillota</taxon>
        <taxon>Clostridia</taxon>
        <taxon>Eubacteriales</taxon>
        <taxon>Oscillospiraceae</taxon>
        <taxon>Dysosmobacter</taxon>
    </lineage>
</organism>
<sequence>MTDKRINKLKRKLQEARYRLLTREPELAAPLVEMLFVTNVDVRRMSTNGSCIYFDASWLEKLDDNSLDFALCHQLMHIRLGHLSRPQFYKGDRFHFACNIVVNSSLIRYDFTDDKLPGIGEIHHETFYPKVEGCELTPYEAFQMTPLDPSTLSDAQRRNLLLDSDEWWDRPNARTEDGVLILSPDDPDPDDLIPSERIRGIIERVCKGFRKQEMPEVYRPEADDDELDDLIFEYTTRPSANLKEAIREIRGSKDRDAENYDSSTLCERVLHRSKITTHDWQSLLNHFIMDETRDYSFTPPDRRLQDLDFFLPDYNESETPRLNVLFMVDISASLKDQEVAMAAAEICAAIEQFGGMLSGSIGFFDSEVRRVVPITSAENLLQLKPYSGGGTSFQCIFDYVREHMSDNVPSEIVIMTDGKSDFPEYKASSGIPVLWLLTNNRVRIPWGQAAYFRK</sequence>
<dbReference type="Proteomes" id="UP000620327">
    <property type="component" value="Unassembled WGS sequence"/>
</dbReference>
<dbReference type="PANTHER" id="PTHR38730:SF1">
    <property type="entry name" value="SLL7028 PROTEIN"/>
    <property type="match status" value="1"/>
</dbReference>
<dbReference type="RefSeq" id="WP_187014333.1">
    <property type="nucleotide sequence ID" value="NZ_JACOQI010000005.1"/>
</dbReference>
<keyword evidence="4" id="KW-1185">Reference proteome</keyword>
<dbReference type="InterPro" id="IPR025154">
    <property type="entry name" value="Put_metallopeptidase_dom"/>
</dbReference>
<dbReference type="Pfam" id="PF09967">
    <property type="entry name" value="DUF2201"/>
    <property type="match status" value="1"/>
</dbReference>
<gene>
    <name evidence="3" type="ORF">H8Z83_06590</name>
</gene>
<evidence type="ECO:0008006" key="5">
    <source>
        <dbReference type="Google" id="ProtNLM"/>
    </source>
</evidence>
<feature type="domain" description="Putative metallopeptidase" evidence="2">
    <location>
        <begin position="10"/>
        <end position="111"/>
    </location>
</feature>
<feature type="domain" description="VWA-like" evidence="1">
    <location>
        <begin position="325"/>
        <end position="450"/>
    </location>
</feature>
<evidence type="ECO:0000313" key="4">
    <source>
        <dbReference type="Proteomes" id="UP000620327"/>
    </source>
</evidence>
<dbReference type="AlphaFoldDB" id="A0A923MHZ7"/>
<dbReference type="SUPFAM" id="SSF53300">
    <property type="entry name" value="vWA-like"/>
    <property type="match status" value="1"/>
</dbReference>
<name>A0A923MHZ7_9FIRM</name>
<dbReference type="InterPro" id="IPR018698">
    <property type="entry name" value="VWA-like_dom"/>
</dbReference>
<reference evidence="3" key="1">
    <citation type="submission" date="2020-08" db="EMBL/GenBank/DDBJ databases">
        <title>Genome public.</title>
        <authorList>
            <person name="Liu C."/>
            <person name="Sun Q."/>
        </authorList>
    </citation>
    <scope>NUCLEOTIDE SEQUENCE</scope>
    <source>
        <strain evidence="3">BX15</strain>
    </source>
</reference>
<proteinExistence type="predicted"/>